<reference evidence="2 3" key="1">
    <citation type="submission" date="2014-04" db="EMBL/GenBank/DDBJ databases">
        <authorList>
            <consortium name="DOE Joint Genome Institute"/>
            <person name="Kuo A."/>
            <person name="Kohler A."/>
            <person name="Nagy L.G."/>
            <person name="Floudas D."/>
            <person name="Copeland A."/>
            <person name="Barry K.W."/>
            <person name="Cichocki N."/>
            <person name="Veneault-Fourrey C."/>
            <person name="LaButti K."/>
            <person name="Lindquist E.A."/>
            <person name="Lipzen A."/>
            <person name="Lundell T."/>
            <person name="Morin E."/>
            <person name="Murat C."/>
            <person name="Sun H."/>
            <person name="Tunlid A."/>
            <person name="Henrissat B."/>
            <person name="Grigoriev I.V."/>
            <person name="Hibbett D.S."/>
            <person name="Martin F."/>
            <person name="Nordberg H.P."/>
            <person name="Cantor M.N."/>
            <person name="Hua S.X."/>
        </authorList>
    </citation>
    <scope>NUCLEOTIDE SEQUENCE [LARGE SCALE GENOMIC DNA]</scope>
    <source>
        <strain evidence="2 3">LaAM-08-1</strain>
    </source>
</reference>
<dbReference type="Pfam" id="PF20415">
    <property type="entry name" value="DUF6699"/>
    <property type="match status" value="1"/>
</dbReference>
<evidence type="ECO:0000313" key="2">
    <source>
        <dbReference type="EMBL" id="KIJ92670.1"/>
    </source>
</evidence>
<name>A0A0C9WP97_9AGAR</name>
<keyword evidence="3" id="KW-1185">Reference proteome</keyword>
<evidence type="ECO:0000313" key="3">
    <source>
        <dbReference type="Proteomes" id="UP000054477"/>
    </source>
</evidence>
<feature type="domain" description="DUF6699" evidence="1">
    <location>
        <begin position="112"/>
        <end position="235"/>
    </location>
</feature>
<evidence type="ECO:0000259" key="1">
    <source>
        <dbReference type="Pfam" id="PF20415"/>
    </source>
</evidence>
<sequence>MPAYIPCPTCMVSISTSHHQSTTTHHHKVVCAHPPRADGSAISVNSNRWSTLSEEYNLSERPMSNPATWSSLLSPPPLVHVKSPYSCVPLPPLSQIHVAINWLLERGTTERIDYDVRMCPSTAKKLHGFNTNSQWQSETAANPNLGSLTIRLALVEQPIVVFPVNVDRGIVTIYDVLHAVHYAVCTSIIDDHDRRHRQDADLWPVDDSAPRSGRNRTCRRTSGMELEGCYKWVGLTPSPTERDVWILLTR</sequence>
<protein>
    <recommendedName>
        <fullName evidence="1">DUF6699 domain-containing protein</fullName>
    </recommendedName>
</protein>
<accession>A0A0C9WP97</accession>
<dbReference type="HOGENOM" id="CLU_069419_0_0_1"/>
<proteinExistence type="predicted"/>
<reference evidence="3" key="2">
    <citation type="submission" date="2015-01" db="EMBL/GenBank/DDBJ databases">
        <title>Evolutionary Origins and Diversification of the Mycorrhizal Mutualists.</title>
        <authorList>
            <consortium name="DOE Joint Genome Institute"/>
            <consortium name="Mycorrhizal Genomics Consortium"/>
            <person name="Kohler A."/>
            <person name="Kuo A."/>
            <person name="Nagy L.G."/>
            <person name="Floudas D."/>
            <person name="Copeland A."/>
            <person name="Barry K.W."/>
            <person name="Cichocki N."/>
            <person name="Veneault-Fourrey C."/>
            <person name="LaButti K."/>
            <person name="Lindquist E.A."/>
            <person name="Lipzen A."/>
            <person name="Lundell T."/>
            <person name="Morin E."/>
            <person name="Murat C."/>
            <person name="Riley R."/>
            <person name="Ohm R."/>
            <person name="Sun H."/>
            <person name="Tunlid A."/>
            <person name="Henrissat B."/>
            <person name="Grigoriev I.V."/>
            <person name="Hibbett D.S."/>
            <person name="Martin F."/>
        </authorList>
    </citation>
    <scope>NUCLEOTIDE SEQUENCE [LARGE SCALE GENOMIC DNA]</scope>
    <source>
        <strain evidence="3">LaAM-08-1</strain>
    </source>
</reference>
<organism evidence="2 3">
    <name type="scientific">Laccaria amethystina LaAM-08-1</name>
    <dbReference type="NCBI Taxonomy" id="1095629"/>
    <lineage>
        <taxon>Eukaryota</taxon>
        <taxon>Fungi</taxon>
        <taxon>Dikarya</taxon>
        <taxon>Basidiomycota</taxon>
        <taxon>Agaricomycotina</taxon>
        <taxon>Agaricomycetes</taxon>
        <taxon>Agaricomycetidae</taxon>
        <taxon>Agaricales</taxon>
        <taxon>Agaricineae</taxon>
        <taxon>Hydnangiaceae</taxon>
        <taxon>Laccaria</taxon>
    </lineage>
</organism>
<dbReference type="Proteomes" id="UP000054477">
    <property type="component" value="Unassembled WGS sequence"/>
</dbReference>
<dbReference type="AlphaFoldDB" id="A0A0C9WP97"/>
<dbReference type="OrthoDB" id="2783256at2759"/>
<gene>
    <name evidence="2" type="ORF">K443DRAFT_113208</name>
</gene>
<dbReference type="EMBL" id="KN838893">
    <property type="protein sequence ID" value="KIJ92670.1"/>
    <property type="molecule type" value="Genomic_DNA"/>
</dbReference>
<dbReference type="InterPro" id="IPR046522">
    <property type="entry name" value="DUF6699"/>
</dbReference>